<reference evidence="2 4" key="2">
    <citation type="submission" date="2017-05" db="EMBL/GenBank/DDBJ databases">
        <title>The draft genome of the hyperthermophilic archaeon 'Pyrodictium delaneyi strain Hulk', an iron and nitrate reducer, reveals the capacity for sulfate reduction.</title>
        <authorList>
            <person name="Demey L.M."/>
            <person name="Miller C."/>
            <person name="Manzella M."/>
            <person name="Reguera G."/>
            <person name="Kashefi K."/>
        </authorList>
    </citation>
    <scope>NUCLEOTIDE SEQUENCE [LARGE SCALE GENOMIC DNA]</scope>
    <source>
        <strain evidence="2 4">Hulk</strain>
    </source>
</reference>
<dbReference type="EMBL" id="CP013011">
    <property type="protein sequence ID" value="ALL00467.1"/>
    <property type="molecule type" value="Genomic_DNA"/>
</dbReference>
<protein>
    <submittedName>
        <fullName evidence="1">Uncharacterized protein</fullName>
    </submittedName>
</protein>
<evidence type="ECO:0000313" key="4">
    <source>
        <dbReference type="Proteomes" id="UP000196694"/>
    </source>
</evidence>
<evidence type="ECO:0000313" key="2">
    <source>
        <dbReference type="EMBL" id="OWJ53940.1"/>
    </source>
</evidence>
<keyword evidence="4" id="KW-1185">Reference proteome</keyword>
<gene>
    <name evidence="2" type="ORF">Pdsh_08620</name>
    <name evidence="1" type="ORF">Pyrde_0417</name>
</gene>
<dbReference type="AlphaFoldDB" id="A0A0P0N2V1"/>
<dbReference type="KEGG" id="pdl:Pyrde_0417"/>
<dbReference type="EMBL" id="NCQP01000007">
    <property type="protein sequence ID" value="OWJ53940.1"/>
    <property type="molecule type" value="Genomic_DNA"/>
</dbReference>
<dbReference type="GeneID" id="26098741"/>
<organism evidence="1 3">
    <name type="scientific">Pyrodictium delaneyi</name>
    <dbReference type="NCBI Taxonomy" id="1273541"/>
    <lineage>
        <taxon>Archaea</taxon>
        <taxon>Thermoproteota</taxon>
        <taxon>Thermoprotei</taxon>
        <taxon>Desulfurococcales</taxon>
        <taxon>Pyrodictiaceae</taxon>
        <taxon>Pyrodictium</taxon>
    </lineage>
</organism>
<dbReference type="Proteomes" id="UP000196694">
    <property type="component" value="Unassembled WGS sequence"/>
</dbReference>
<reference evidence="1 3" key="1">
    <citation type="submission" date="2015-10" db="EMBL/GenBank/DDBJ databases">
        <title>Complete genome sequence of hyperthermophilic archaeon Pyrodictium delaneyi Su06.</title>
        <authorList>
            <person name="Jung J.-H."/>
            <person name="Lin J."/>
            <person name="Holden J.F."/>
            <person name="Park C.-S."/>
        </authorList>
    </citation>
    <scope>NUCLEOTIDE SEQUENCE [LARGE SCALE GENOMIC DNA]</scope>
    <source>
        <strain evidence="1 3">Su06</strain>
    </source>
</reference>
<accession>A0A0P0N2V1</accession>
<dbReference type="Proteomes" id="UP000058613">
    <property type="component" value="Chromosome"/>
</dbReference>
<dbReference type="RefSeq" id="WP_055407792.1">
    <property type="nucleotide sequence ID" value="NZ_CP013011.1"/>
</dbReference>
<name>A0A0P0N2V1_9CREN</name>
<sequence length="60" mass="6543">MSQSIVKVLDRYVEKVDYPMLASGELTATHYDDPEGYQRAVGACTVPPGEAREGQEDVLG</sequence>
<proteinExistence type="predicted"/>
<evidence type="ECO:0000313" key="1">
    <source>
        <dbReference type="EMBL" id="ALL00467.1"/>
    </source>
</evidence>
<evidence type="ECO:0000313" key="3">
    <source>
        <dbReference type="Proteomes" id="UP000058613"/>
    </source>
</evidence>